<dbReference type="InterPro" id="IPR050386">
    <property type="entry name" value="Glycosyl_hydrolase_5"/>
</dbReference>
<dbReference type="EMBL" id="JANKHO010000516">
    <property type="protein sequence ID" value="KAJ3508976.1"/>
    <property type="molecule type" value="Genomic_DNA"/>
</dbReference>
<dbReference type="GO" id="GO:0046557">
    <property type="term" value="F:glucan endo-1,6-beta-glucosidase activity"/>
    <property type="evidence" value="ECO:0007669"/>
    <property type="project" value="TreeGrafter"/>
</dbReference>
<dbReference type="OrthoDB" id="1887033at2759"/>
<protein>
    <recommendedName>
        <fullName evidence="5">Glycoside hydrolase family 5 domain-containing protein</fullName>
    </recommendedName>
</protein>
<dbReference type="SUPFAM" id="SSF51445">
    <property type="entry name" value="(Trans)glycosidases"/>
    <property type="match status" value="1"/>
</dbReference>
<proteinExistence type="inferred from homology"/>
<feature type="domain" description="Glycoside hydrolase family 5" evidence="5">
    <location>
        <begin position="91"/>
        <end position="367"/>
    </location>
</feature>
<dbReference type="PANTHER" id="PTHR31297:SF43">
    <property type="entry name" value="GLUCAN 1,3-BETA-GLUCOSIDASE 3"/>
    <property type="match status" value="1"/>
</dbReference>
<dbReference type="PANTHER" id="PTHR31297">
    <property type="entry name" value="GLUCAN ENDO-1,6-BETA-GLUCOSIDASE B"/>
    <property type="match status" value="1"/>
</dbReference>
<evidence type="ECO:0000259" key="5">
    <source>
        <dbReference type="Pfam" id="PF00150"/>
    </source>
</evidence>
<reference evidence="6" key="1">
    <citation type="submission" date="2022-07" db="EMBL/GenBank/DDBJ databases">
        <title>Genome Sequence of Agrocybe chaxingu.</title>
        <authorList>
            <person name="Buettner E."/>
        </authorList>
    </citation>
    <scope>NUCLEOTIDE SEQUENCE</scope>
    <source>
        <strain evidence="6">MP-N11</strain>
    </source>
</reference>
<dbReference type="GO" id="GO:0009986">
    <property type="term" value="C:cell surface"/>
    <property type="evidence" value="ECO:0007669"/>
    <property type="project" value="TreeGrafter"/>
</dbReference>
<dbReference type="InterPro" id="IPR017853">
    <property type="entry name" value="GH"/>
</dbReference>
<dbReference type="Gene3D" id="3.20.20.80">
    <property type="entry name" value="Glycosidases"/>
    <property type="match status" value="1"/>
</dbReference>
<comment type="similarity">
    <text evidence="1 4">Belongs to the glycosyl hydrolase 5 (cellulase A) family.</text>
</comment>
<evidence type="ECO:0000256" key="1">
    <source>
        <dbReference type="ARBA" id="ARBA00005641"/>
    </source>
</evidence>
<evidence type="ECO:0000256" key="3">
    <source>
        <dbReference type="ARBA" id="ARBA00023295"/>
    </source>
</evidence>
<dbReference type="Proteomes" id="UP001148786">
    <property type="component" value="Unassembled WGS sequence"/>
</dbReference>
<accession>A0A9W8K0Q8</accession>
<keyword evidence="2 4" id="KW-0378">Hydrolase</keyword>
<comment type="caution">
    <text evidence="6">The sequence shown here is derived from an EMBL/GenBank/DDBJ whole genome shotgun (WGS) entry which is preliminary data.</text>
</comment>
<dbReference type="GO" id="GO:0005576">
    <property type="term" value="C:extracellular region"/>
    <property type="evidence" value="ECO:0007669"/>
    <property type="project" value="TreeGrafter"/>
</dbReference>
<name>A0A9W8K0Q8_9AGAR</name>
<dbReference type="InterPro" id="IPR001547">
    <property type="entry name" value="Glyco_hydro_5"/>
</dbReference>
<sequence>MKNALKRAIKHAKQEIDGILPHTTSSGLIGGQSTTLDISEENVYRYRKQRGLNLEQVLGQSDLDVARGRNAKDILENHWDTWIGEDDWKWIADRGINSFMLGTKIGYYHICGADRTVLNGTDFYPFFDTYAGAWHRIVQAIHKASSLGIGVLIDLHAAPGKQNNDAHAGTSDRPNFFGDPHNQRVTIHALRSLVTSLKAIQPTPTNIIGIELLNEPAPPSDHALQSWYTSAISSVRELDPTLPLYLGECWRTDSYADYVAQHHSSSSGLTVLDHHLYRCFTSSDIHTSAEEHSRALGDPNGEMSKMFLRVSEKLGRAGGGVVVGEWSGALNPGSLRGTPGEQRNFVNAQLELFDRTCAGWFFWTYKKQHPGDTGWNFRDSVEAGVFPSFVGARRGESSPPDVNQRRGARNLARDQALADHTRYWAQHPGKYNHQRFVDGFCCGWGDTYGFIVATPASAKTISEIGFKGAWARRRTTDHGSSYWEFEHGFVQGCKAAIADYAGVGQ</sequence>
<gene>
    <name evidence="6" type="ORF">NLJ89_g5465</name>
</gene>
<evidence type="ECO:0000313" key="7">
    <source>
        <dbReference type="Proteomes" id="UP001148786"/>
    </source>
</evidence>
<organism evidence="6 7">
    <name type="scientific">Agrocybe chaxingu</name>
    <dbReference type="NCBI Taxonomy" id="84603"/>
    <lineage>
        <taxon>Eukaryota</taxon>
        <taxon>Fungi</taxon>
        <taxon>Dikarya</taxon>
        <taxon>Basidiomycota</taxon>
        <taxon>Agaricomycotina</taxon>
        <taxon>Agaricomycetes</taxon>
        <taxon>Agaricomycetidae</taxon>
        <taxon>Agaricales</taxon>
        <taxon>Agaricineae</taxon>
        <taxon>Strophariaceae</taxon>
        <taxon>Agrocybe</taxon>
    </lineage>
</organism>
<keyword evidence="3 4" id="KW-0326">Glycosidase</keyword>
<dbReference type="Pfam" id="PF00150">
    <property type="entry name" value="Cellulase"/>
    <property type="match status" value="1"/>
</dbReference>
<keyword evidence="7" id="KW-1185">Reference proteome</keyword>
<evidence type="ECO:0000313" key="6">
    <source>
        <dbReference type="EMBL" id="KAJ3508976.1"/>
    </source>
</evidence>
<evidence type="ECO:0000256" key="2">
    <source>
        <dbReference type="ARBA" id="ARBA00022801"/>
    </source>
</evidence>
<dbReference type="GO" id="GO:0009251">
    <property type="term" value="P:glucan catabolic process"/>
    <property type="evidence" value="ECO:0007669"/>
    <property type="project" value="TreeGrafter"/>
</dbReference>
<evidence type="ECO:0000256" key="4">
    <source>
        <dbReference type="RuleBase" id="RU361153"/>
    </source>
</evidence>
<dbReference type="AlphaFoldDB" id="A0A9W8K0Q8"/>